<evidence type="ECO:0000256" key="4">
    <source>
        <dbReference type="ARBA" id="ARBA00022692"/>
    </source>
</evidence>
<dbReference type="InterPro" id="IPR050171">
    <property type="entry name" value="MFS_Transporters"/>
</dbReference>
<evidence type="ECO:0000256" key="1">
    <source>
        <dbReference type="ARBA" id="ARBA00004651"/>
    </source>
</evidence>
<dbReference type="Pfam" id="PF07690">
    <property type="entry name" value="MFS_1"/>
    <property type="match status" value="2"/>
</dbReference>
<dbReference type="PANTHER" id="PTHR23517:SF3">
    <property type="entry name" value="INTEGRAL MEMBRANE TRANSPORT PROTEIN"/>
    <property type="match status" value="1"/>
</dbReference>
<dbReference type="OrthoDB" id="6339427at2759"/>
<feature type="transmembrane region" description="Helical" evidence="7">
    <location>
        <begin position="385"/>
        <end position="409"/>
    </location>
</feature>
<evidence type="ECO:0000256" key="2">
    <source>
        <dbReference type="ARBA" id="ARBA00022448"/>
    </source>
</evidence>
<organism evidence="8 9">
    <name type="scientific">Strigomonas culicis</name>
    <dbReference type="NCBI Taxonomy" id="28005"/>
    <lineage>
        <taxon>Eukaryota</taxon>
        <taxon>Discoba</taxon>
        <taxon>Euglenozoa</taxon>
        <taxon>Kinetoplastea</taxon>
        <taxon>Metakinetoplastina</taxon>
        <taxon>Trypanosomatida</taxon>
        <taxon>Trypanosomatidae</taxon>
        <taxon>Strigomonadinae</taxon>
        <taxon>Strigomonas</taxon>
    </lineage>
</organism>
<dbReference type="Gene3D" id="1.20.1250.20">
    <property type="entry name" value="MFS general substrate transporter like domains"/>
    <property type="match status" value="2"/>
</dbReference>
<comment type="caution">
    <text evidence="8">The sequence shown here is derived from an EMBL/GenBank/DDBJ whole genome shotgun (WGS) entry which is preliminary data.</text>
</comment>
<dbReference type="AlphaFoldDB" id="S9TNK7"/>
<dbReference type="InterPro" id="IPR011701">
    <property type="entry name" value="MFS"/>
</dbReference>
<dbReference type="PANTHER" id="PTHR23517">
    <property type="entry name" value="RESISTANCE PROTEIN MDTM, PUTATIVE-RELATED-RELATED"/>
    <property type="match status" value="1"/>
</dbReference>
<dbReference type="EMBL" id="ATMH01009257">
    <property type="protein sequence ID" value="EPY19867.1"/>
    <property type="molecule type" value="Genomic_DNA"/>
</dbReference>
<keyword evidence="5 7" id="KW-1133">Transmembrane helix</keyword>
<dbReference type="Proteomes" id="UP000015354">
    <property type="component" value="Unassembled WGS sequence"/>
</dbReference>
<feature type="transmembrane region" description="Helical" evidence="7">
    <location>
        <begin position="21"/>
        <end position="44"/>
    </location>
</feature>
<dbReference type="GO" id="GO:0022857">
    <property type="term" value="F:transmembrane transporter activity"/>
    <property type="evidence" value="ECO:0007669"/>
    <property type="project" value="InterPro"/>
</dbReference>
<evidence type="ECO:0000313" key="8">
    <source>
        <dbReference type="EMBL" id="EPY19867.1"/>
    </source>
</evidence>
<dbReference type="SUPFAM" id="SSF103473">
    <property type="entry name" value="MFS general substrate transporter"/>
    <property type="match status" value="1"/>
</dbReference>
<keyword evidence="4 7" id="KW-0812">Transmembrane</keyword>
<keyword evidence="9" id="KW-1185">Reference proteome</keyword>
<evidence type="ECO:0000256" key="7">
    <source>
        <dbReference type="SAM" id="Phobius"/>
    </source>
</evidence>
<feature type="transmembrane region" description="Helical" evidence="7">
    <location>
        <begin position="50"/>
        <end position="71"/>
    </location>
</feature>
<name>S9TNK7_9TRYP</name>
<keyword evidence="3" id="KW-1003">Cell membrane</keyword>
<dbReference type="InterPro" id="IPR036259">
    <property type="entry name" value="MFS_trans_sf"/>
</dbReference>
<proteinExistence type="predicted"/>
<reference evidence="8 9" key="1">
    <citation type="journal article" date="2013" name="PLoS ONE">
        <title>Predicting the Proteins of Angomonas deanei, Strigomonas culicis and Their Respective Endosymbionts Reveals New Aspects of the Trypanosomatidae Family.</title>
        <authorList>
            <person name="Motta M.C."/>
            <person name="Martins A.C."/>
            <person name="de Souza S.S."/>
            <person name="Catta-Preta C.M."/>
            <person name="Silva R."/>
            <person name="Klein C.C."/>
            <person name="de Almeida L.G."/>
            <person name="de Lima Cunha O."/>
            <person name="Ciapina L.P."/>
            <person name="Brocchi M."/>
            <person name="Colabardini A.C."/>
            <person name="de Araujo Lima B."/>
            <person name="Machado C.R."/>
            <person name="de Almeida Soares C.M."/>
            <person name="Probst C.M."/>
            <person name="de Menezes C.B."/>
            <person name="Thompson C.E."/>
            <person name="Bartholomeu D.C."/>
            <person name="Gradia D.F."/>
            <person name="Pavoni D.P."/>
            <person name="Grisard E.C."/>
            <person name="Fantinatti-Garboggini F."/>
            <person name="Marchini F.K."/>
            <person name="Rodrigues-Luiz G.F."/>
            <person name="Wagner G."/>
            <person name="Goldman G.H."/>
            <person name="Fietto J.L."/>
            <person name="Elias M.C."/>
            <person name="Goldman M.H."/>
            <person name="Sagot M.F."/>
            <person name="Pereira M."/>
            <person name="Stoco P.H."/>
            <person name="de Mendonca-Neto R.P."/>
            <person name="Teixeira S.M."/>
            <person name="Maciel T.E."/>
            <person name="de Oliveira Mendes T.A."/>
            <person name="Urmenyi T.P."/>
            <person name="de Souza W."/>
            <person name="Schenkman S."/>
            <person name="de Vasconcelos A.T."/>
        </authorList>
    </citation>
    <scope>NUCLEOTIDE SEQUENCE [LARGE SCALE GENOMIC DNA]</scope>
</reference>
<sequence length="468" mass="50483">MISALFRSMMDIPYGIIVEYIGVRNVMLASLFLNVVACTMGLFIVDAMTLAAFCIMSGISLGGFFLSRHIFVAGITSKKYRGMLMAFLSGLLRWAHVIGPVMSGYIASRTGDVRNAFYLAVATSMCAFGTVTIASLSTTYQECCQHSCSSSCMPSEDEERDEYNSDDMDDEKAAAVAAYQAKHPVVAGAEDCGAMLCAHPQHPHAHLVHPSLTQAEDHHFNFSILWKTCVRCWGDIWRLGIFCVLYTALRSNRKLMLAIAAMRHNLSDADLSYMISLSFSVDAVFFPLGGIVMDKLGRHIAVVPVSLAFGVVFIGLACANTNVELCLVAVAFGLADALGCGLMMTLTADRAPKKYGAPFFGIMRTIQDLGHVFGNGFSSLLLGRLSFPVVCLCLALQAVLAAASGFFAVPADNDWEPEAAAAVPGTPTVGGSLRERRRRRKQKQLEEGAGAETLITVPDSTKLTYGTV</sequence>
<feature type="transmembrane region" description="Helical" evidence="7">
    <location>
        <begin position="117"/>
        <end position="136"/>
    </location>
</feature>
<keyword evidence="6 7" id="KW-0472">Membrane</keyword>
<evidence type="ECO:0000256" key="5">
    <source>
        <dbReference type="ARBA" id="ARBA00022989"/>
    </source>
</evidence>
<keyword evidence="2" id="KW-0813">Transport</keyword>
<evidence type="ECO:0000256" key="6">
    <source>
        <dbReference type="ARBA" id="ARBA00023136"/>
    </source>
</evidence>
<feature type="transmembrane region" description="Helical" evidence="7">
    <location>
        <begin position="299"/>
        <end position="318"/>
    </location>
</feature>
<feature type="transmembrane region" description="Helical" evidence="7">
    <location>
        <begin position="271"/>
        <end position="293"/>
    </location>
</feature>
<protein>
    <submittedName>
        <fullName evidence="8">Drug resistance protein</fullName>
    </submittedName>
</protein>
<dbReference type="GO" id="GO:0005886">
    <property type="term" value="C:plasma membrane"/>
    <property type="evidence" value="ECO:0007669"/>
    <property type="project" value="UniProtKB-SubCell"/>
</dbReference>
<feature type="transmembrane region" description="Helical" evidence="7">
    <location>
        <begin position="83"/>
        <end position="105"/>
    </location>
</feature>
<accession>S9TNK7</accession>
<feature type="transmembrane region" description="Helical" evidence="7">
    <location>
        <begin position="325"/>
        <end position="346"/>
    </location>
</feature>
<evidence type="ECO:0000256" key="3">
    <source>
        <dbReference type="ARBA" id="ARBA00022475"/>
    </source>
</evidence>
<evidence type="ECO:0000313" key="9">
    <source>
        <dbReference type="Proteomes" id="UP000015354"/>
    </source>
</evidence>
<gene>
    <name evidence="8" type="ORF">STCU_09257</name>
</gene>
<comment type="subcellular location">
    <subcellularLocation>
        <location evidence="1">Cell membrane</location>
        <topology evidence="1">Multi-pass membrane protein</topology>
    </subcellularLocation>
</comment>